<keyword evidence="1" id="KW-0732">Signal</keyword>
<dbReference type="AlphaFoldDB" id="A0A7W7MC96"/>
<name>A0A7W7MC96_9ACTN</name>
<dbReference type="RefSeq" id="WP_185044740.1">
    <property type="nucleotide sequence ID" value="NZ_BAABFG010000005.1"/>
</dbReference>
<evidence type="ECO:0000313" key="2">
    <source>
        <dbReference type="EMBL" id="MBB4744600.1"/>
    </source>
</evidence>
<organism evidence="2 3">
    <name type="scientific">Actinoplanes octamycinicus</name>
    <dbReference type="NCBI Taxonomy" id="135948"/>
    <lineage>
        <taxon>Bacteria</taxon>
        <taxon>Bacillati</taxon>
        <taxon>Actinomycetota</taxon>
        <taxon>Actinomycetes</taxon>
        <taxon>Micromonosporales</taxon>
        <taxon>Micromonosporaceae</taxon>
        <taxon>Actinoplanes</taxon>
    </lineage>
</organism>
<accession>A0A7W7MC96</accession>
<sequence length="176" mass="18031">MQTFRKAVLAAAVVAVASAAVAAAVLARSGRPEPVRLAPVAARPQIGFGPSPESWPPSDAGPLAELEFTRRDDLAGLDLRGQFAAELAATTASGASRGGPGPAEVLAEHQRIRRELAGDEHPVVLLRGADLARAGAPGDAWLTLAVGDFADRAAVTAWCAAARAGHCVPLRLAPPR</sequence>
<proteinExistence type="predicted"/>
<keyword evidence="3" id="KW-1185">Reference proteome</keyword>
<evidence type="ECO:0008006" key="4">
    <source>
        <dbReference type="Google" id="ProtNLM"/>
    </source>
</evidence>
<dbReference type="EMBL" id="JACHNB010000001">
    <property type="protein sequence ID" value="MBB4744600.1"/>
    <property type="molecule type" value="Genomic_DNA"/>
</dbReference>
<feature type="signal peptide" evidence="1">
    <location>
        <begin position="1"/>
        <end position="22"/>
    </location>
</feature>
<gene>
    <name evidence="2" type="ORF">BJY16_008059</name>
</gene>
<comment type="caution">
    <text evidence="2">The sequence shown here is derived from an EMBL/GenBank/DDBJ whole genome shotgun (WGS) entry which is preliminary data.</text>
</comment>
<protein>
    <recommendedName>
        <fullName evidence="4">SPOR domain-containing protein</fullName>
    </recommendedName>
</protein>
<evidence type="ECO:0000313" key="3">
    <source>
        <dbReference type="Proteomes" id="UP000546162"/>
    </source>
</evidence>
<evidence type="ECO:0000256" key="1">
    <source>
        <dbReference type="SAM" id="SignalP"/>
    </source>
</evidence>
<reference evidence="2 3" key="1">
    <citation type="submission" date="2020-08" db="EMBL/GenBank/DDBJ databases">
        <title>Sequencing the genomes of 1000 actinobacteria strains.</title>
        <authorList>
            <person name="Klenk H.-P."/>
        </authorList>
    </citation>
    <scope>NUCLEOTIDE SEQUENCE [LARGE SCALE GENOMIC DNA]</scope>
    <source>
        <strain evidence="2 3">DSM 45809</strain>
    </source>
</reference>
<dbReference type="Proteomes" id="UP000546162">
    <property type="component" value="Unassembled WGS sequence"/>
</dbReference>
<feature type="chain" id="PRO_5030961565" description="SPOR domain-containing protein" evidence="1">
    <location>
        <begin position="23"/>
        <end position="176"/>
    </location>
</feature>